<reference evidence="1" key="1">
    <citation type="submission" date="2014-11" db="EMBL/GenBank/DDBJ databases">
        <authorList>
            <person name="Amaro Gonzalez C."/>
        </authorList>
    </citation>
    <scope>NUCLEOTIDE SEQUENCE</scope>
</reference>
<dbReference type="EMBL" id="GBXM01056437">
    <property type="protein sequence ID" value="JAH52140.1"/>
    <property type="molecule type" value="Transcribed_RNA"/>
</dbReference>
<proteinExistence type="predicted"/>
<sequence length="29" mass="3173">MVSSGESCWSSFFVALTNIHQELSWGTAP</sequence>
<evidence type="ECO:0000313" key="1">
    <source>
        <dbReference type="EMBL" id="JAH52140.1"/>
    </source>
</evidence>
<protein>
    <submittedName>
        <fullName evidence="1">Uncharacterized protein</fullName>
    </submittedName>
</protein>
<name>A0A0E9TGU2_ANGAN</name>
<accession>A0A0E9TGU2</accession>
<dbReference type="AlphaFoldDB" id="A0A0E9TGU2"/>
<reference evidence="1" key="2">
    <citation type="journal article" date="2015" name="Fish Shellfish Immunol.">
        <title>Early steps in the European eel (Anguilla anguilla)-Vibrio vulnificus interaction in the gills: Role of the RtxA13 toxin.</title>
        <authorList>
            <person name="Callol A."/>
            <person name="Pajuelo D."/>
            <person name="Ebbesson L."/>
            <person name="Teles M."/>
            <person name="MacKenzie S."/>
            <person name="Amaro C."/>
        </authorList>
    </citation>
    <scope>NUCLEOTIDE SEQUENCE</scope>
</reference>
<organism evidence="1">
    <name type="scientific">Anguilla anguilla</name>
    <name type="common">European freshwater eel</name>
    <name type="synonym">Muraena anguilla</name>
    <dbReference type="NCBI Taxonomy" id="7936"/>
    <lineage>
        <taxon>Eukaryota</taxon>
        <taxon>Metazoa</taxon>
        <taxon>Chordata</taxon>
        <taxon>Craniata</taxon>
        <taxon>Vertebrata</taxon>
        <taxon>Euteleostomi</taxon>
        <taxon>Actinopterygii</taxon>
        <taxon>Neopterygii</taxon>
        <taxon>Teleostei</taxon>
        <taxon>Anguilliformes</taxon>
        <taxon>Anguillidae</taxon>
        <taxon>Anguilla</taxon>
    </lineage>
</organism>